<organism evidence="1 2">
    <name type="scientific">Uncinula necator</name>
    <name type="common">Grape powdery mildew</name>
    <dbReference type="NCBI Taxonomy" id="52586"/>
    <lineage>
        <taxon>Eukaryota</taxon>
        <taxon>Fungi</taxon>
        <taxon>Dikarya</taxon>
        <taxon>Ascomycota</taxon>
        <taxon>Pezizomycotina</taxon>
        <taxon>Leotiomycetes</taxon>
        <taxon>Erysiphales</taxon>
        <taxon>Erysiphaceae</taxon>
        <taxon>Erysiphe</taxon>
    </lineage>
</organism>
<dbReference type="AlphaFoldDB" id="A0A0B1P2X4"/>
<gene>
    <name evidence="1" type="ORF">EV44_g2446</name>
</gene>
<sequence>MRQLADQAVFHTITREDVFRRHDSKMSALKSPEKISLWNVEDSISPEYPLVKFQGIIPDTGDAGVSTEGHPQVMPYRNLILA</sequence>
<dbReference type="Proteomes" id="UP000030854">
    <property type="component" value="Unassembled WGS sequence"/>
</dbReference>
<reference evidence="1 2" key="1">
    <citation type="journal article" date="2014" name="BMC Genomics">
        <title>Adaptive genomic structural variation in the grape powdery mildew pathogen, Erysiphe necator.</title>
        <authorList>
            <person name="Jones L."/>
            <person name="Riaz S."/>
            <person name="Morales-Cruz A."/>
            <person name="Amrine K.C."/>
            <person name="McGuire B."/>
            <person name="Gubler W.D."/>
            <person name="Walker M.A."/>
            <person name="Cantu D."/>
        </authorList>
    </citation>
    <scope>NUCLEOTIDE SEQUENCE [LARGE SCALE GENOMIC DNA]</scope>
    <source>
        <strain evidence="2">c</strain>
    </source>
</reference>
<evidence type="ECO:0000313" key="2">
    <source>
        <dbReference type="Proteomes" id="UP000030854"/>
    </source>
</evidence>
<comment type="caution">
    <text evidence="1">The sequence shown here is derived from an EMBL/GenBank/DDBJ whole genome shotgun (WGS) entry which is preliminary data.</text>
</comment>
<evidence type="ECO:0000313" key="1">
    <source>
        <dbReference type="EMBL" id="KHJ33042.1"/>
    </source>
</evidence>
<dbReference type="EMBL" id="JNVN01001656">
    <property type="protein sequence ID" value="KHJ33042.1"/>
    <property type="molecule type" value="Genomic_DNA"/>
</dbReference>
<accession>A0A0B1P2X4</accession>
<proteinExistence type="predicted"/>
<name>A0A0B1P2X4_UNCNE</name>
<protein>
    <submittedName>
        <fullName evidence="1">Putative glycosyl</fullName>
    </submittedName>
</protein>
<dbReference type="HOGENOM" id="CLU_2559997_0_0_1"/>
<keyword evidence="2" id="KW-1185">Reference proteome</keyword>